<reference evidence="2" key="2">
    <citation type="submission" date="2020-11" db="EMBL/GenBank/DDBJ databases">
        <authorList>
            <person name="McCartney M.A."/>
            <person name="Auch B."/>
            <person name="Kono T."/>
            <person name="Mallez S."/>
            <person name="Becker A."/>
            <person name="Gohl D.M."/>
            <person name="Silverstein K.A.T."/>
            <person name="Koren S."/>
            <person name="Bechman K.B."/>
            <person name="Herman A."/>
            <person name="Abrahante J.E."/>
            <person name="Garbe J."/>
        </authorList>
    </citation>
    <scope>NUCLEOTIDE SEQUENCE</scope>
    <source>
        <strain evidence="2">Duluth1</strain>
        <tissue evidence="2">Whole animal</tissue>
    </source>
</reference>
<reference evidence="2" key="1">
    <citation type="journal article" date="2019" name="bioRxiv">
        <title>The Genome of the Zebra Mussel, Dreissena polymorpha: A Resource for Invasive Species Research.</title>
        <authorList>
            <person name="McCartney M.A."/>
            <person name="Auch B."/>
            <person name="Kono T."/>
            <person name="Mallez S."/>
            <person name="Zhang Y."/>
            <person name="Obille A."/>
            <person name="Becker A."/>
            <person name="Abrahante J.E."/>
            <person name="Garbe J."/>
            <person name="Badalamenti J.P."/>
            <person name="Herman A."/>
            <person name="Mangelson H."/>
            <person name="Liachko I."/>
            <person name="Sullivan S."/>
            <person name="Sone E.D."/>
            <person name="Koren S."/>
            <person name="Silverstein K.A.T."/>
            <person name="Beckman K.B."/>
            <person name="Gohl D.M."/>
        </authorList>
    </citation>
    <scope>NUCLEOTIDE SEQUENCE</scope>
    <source>
        <strain evidence="2">Duluth1</strain>
        <tissue evidence="2">Whole animal</tissue>
    </source>
</reference>
<evidence type="ECO:0000256" key="1">
    <source>
        <dbReference type="SAM" id="MobiDB-lite"/>
    </source>
</evidence>
<evidence type="ECO:0000313" key="2">
    <source>
        <dbReference type="EMBL" id="KAH3710897.1"/>
    </source>
</evidence>
<organism evidence="2 3">
    <name type="scientific">Dreissena polymorpha</name>
    <name type="common">Zebra mussel</name>
    <name type="synonym">Mytilus polymorpha</name>
    <dbReference type="NCBI Taxonomy" id="45954"/>
    <lineage>
        <taxon>Eukaryota</taxon>
        <taxon>Metazoa</taxon>
        <taxon>Spiralia</taxon>
        <taxon>Lophotrochozoa</taxon>
        <taxon>Mollusca</taxon>
        <taxon>Bivalvia</taxon>
        <taxon>Autobranchia</taxon>
        <taxon>Heteroconchia</taxon>
        <taxon>Euheterodonta</taxon>
        <taxon>Imparidentia</taxon>
        <taxon>Neoheterodontei</taxon>
        <taxon>Myida</taxon>
        <taxon>Dreissenoidea</taxon>
        <taxon>Dreissenidae</taxon>
        <taxon>Dreissena</taxon>
    </lineage>
</organism>
<dbReference type="Proteomes" id="UP000828390">
    <property type="component" value="Unassembled WGS sequence"/>
</dbReference>
<protein>
    <submittedName>
        <fullName evidence="2">Uncharacterized protein</fullName>
    </submittedName>
</protein>
<feature type="region of interest" description="Disordered" evidence="1">
    <location>
        <begin position="1"/>
        <end position="69"/>
    </location>
</feature>
<dbReference type="EMBL" id="JAIWYP010000014">
    <property type="protein sequence ID" value="KAH3710897.1"/>
    <property type="molecule type" value="Genomic_DNA"/>
</dbReference>
<sequence>MNPFPLEKSELAMSKQHKPEQPANYSHTVPVKNEPFPARKSELAMSKQHKPEQPASYSGKNEPFSARKK</sequence>
<name>A0A9D4BVL6_DREPO</name>
<comment type="caution">
    <text evidence="2">The sequence shown here is derived from an EMBL/GenBank/DDBJ whole genome shotgun (WGS) entry which is preliminary data.</text>
</comment>
<accession>A0A9D4BVL6</accession>
<gene>
    <name evidence="2" type="ORF">DPMN_070393</name>
</gene>
<keyword evidence="3" id="KW-1185">Reference proteome</keyword>
<evidence type="ECO:0000313" key="3">
    <source>
        <dbReference type="Proteomes" id="UP000828390"/>
    </source>
</evidence>
<dbReference type="AlphaFoldDB" id="A0A9D4BVL6"/>
<proteinExistence type="predicted"/>